<dbReference type="RefSeq" id="WP_002692910.1">
    <property type="nucleotide sequence ID" value="NZ_AAWS01000001.1"/>
</dbReference>
<dbReference type="AlphaFoldDB" id="A1ZCL1"/>
<dbReference type="InterPro" id="IPR043721">
    <property type="entry name" value="DUF5662"/>
</dbReference>
<organism evidence="1 2">
    <name type="scientific">Microscilla marina ATCC 23134</name>
    <dbReference type="NCBI Taxonomy" id="313606"/>
    <lineage>
        <taxon>Bacteria</taxon>
        <taxon>Pseudomonadati</taxon>
        <taxon>Bacteroidota</taxon>
        <taxon>Cytophagia</taxon>
        <taxon>Cytophagales</taxon>
        <taxon>Microscillaceae</taxon>
        <taxon>Microscilla</taxon>
    </lineage>
</organism>
<dbReference type="eggNOG" id="ENOG5032SXE">
    <property type="taxonomic scope" value="Bacteria"/>
</dbReference>
<comment type="caution">
    <text evidence="1">The sequence shown here is derived from an EMBL/GenBank/DDBJ whole genome shotgun (WGS) entry which is preliminary data.</text>
</comment>
<accession>A1ZCL1</accession>
<reference evidence="1 2" key="1">
    <citation type="submission" date="2007-01" db="EMBL/GenBank/DDBJ databases">
        <authorList>
            <person name="Haygood M."/>
            <person name="Podell S."/>
            <person name="Anderson C."/>
            <person name="Hopkinson B."/>
            <person name="Roe K."/>
            <person name="Barbeau K."/>
            <person name="Gaasterland T."/>
            <person name="Ferriera S."/>
            <person name="Johnson J."/>
            <person name="Kravitz S."/>
            <person name="Beeson K."/>
            <person name="Sutton G."/>
            <person name="Rogers Y.-H."/>
            <person name="Friedman R."/>
            <person name="Frazier M."/>
            <person name="Venter J.C."/>
        </authorList>
    </citation>
    <scope>NUCLEOTIDE SEQUENCE [LARGE SCALE GENOMIC DNA]</scope>
    <source>
        <strain evidence="1 2">ATCC 23134</strain>
    </source>
</reference>
<dbReference type="Pfam" id="PF18907">
    <property type="entry name" value="DUF5662"/>
    <property type="match status" value="1"/>
</dbReference>
<name>A1ZCL1_MICM2</name>
<sequence length="161" mass="18915">MKHQDMDTDKNTDLSTTENEIRKHILLVRDLLNKMVVEILKRSNTHDQSKLSSPEIEYSMKYTQKLKDADYGSPEYLAIQDEMNEALEHHYACNRHHPEHFEGGIQEMNLIDILEMFCDWAIASQQHPKGDIEQSIEVNQQRFGYSDDLKEILRNSIKLLK</sequence>
<dbReference type="Proteomes" id="UP000004095">
    <property type="component" value="Unassembled WGS sequence"/>
</dbReference>
<gene>
    <name evidence="1" type="ORF">M23134_02042</name>
</gene>
<evidence type="ECO:0000313" key="1">
    <source>
        <dbReference type="EMBL" id="EAY32013.1"/>
    </source>
</evidence>
<protein>
    <submittedName>
        <fullName evidence="1">Uncharacterized protein</fullName>
    </submittedName>
</protein>
<dbReference type="EMBL" id="AAWS01000001">
    <property type="protein sequence ID" value="EAY32013.1"/>
    <property type="molecule type" value="Genomic_DNA"/>
</dbReference>
<proteinExistence type="predicted"/>
<keyword evidence="2" id="KW-1185">Reference proteome</keyword>
<dbReference type="OrthoDB" id="8449062at2"/>
<evidence type="ECO:0000313" key="2">
    <source>
        <dbReference type="Proteomes" id="UP000004095"/>
    </source>
</evidence>